<dbReference type="EMBL" id="JACHOT010000014">
    <property type="protein sequence ID" value="MBB4653412.1"/>
    <property type="molecule type" value="Genomic_DNA"/>
</dbReference>
<name>A0ABR6L9C0_9HYPH</name>
<accession>A0ABR6L9C0</accession>
<gene>
    <name evidence="1" type="ORF">GGQ99_005203</name>
</gene>
<comment type="caution">
    <text evidence="1">The sequence shown here is derived from an EMBL/GenBank/DDBJ whole genome shotgun (WGS) entry which is preliminary data.</text>
</comment>
<dbReference type="SUPFAM" id="SSF52833">
    <property type="entry name" value="Thioredoxin-like"/>
    <property type="match status" value="1"/>
</dbReference>
<evidence type="ECO:0000313" key="2">
    <source>
        <dbReference type="Proteomes" id="UP000539538"/>
    </source>
</evidence>
<evidence type="ECO:0000313" key="1">
    <source>
        <dbReference type="EMBL" id="MBB4653412.1"/>
    </source>
</evidence>
<evidence type="ECO:0008006" key="3">
    <source>
        <dbReference type="Google" id="ProtNLM"/>
    </source>
</evidence>
<protein>
    <recommendedName>
        <fullName evidence="3">CopG family transcriptional regulator</fullName>
    </recommendedName>
</protein>
<organism evidence="1 2">
    <name type="scientific">Aminobacter niigataensis</name>
    <dbReference type="NCBI Taxonomy" id="83265"/>
    <lineage>
        <taxon>Bacteria</taxon>
        <taxon>Pseudomonadati</taxon>
        <taxon>Pseudomonadota</taxon>
        <taxon>Alphaproteobacteria</taxon>
        <taxon>Hyphomicrobiales</taxon>
        <taxon>Phyllobacteriaceae</taxon>
        <taxon>Aminobacter</taxon>
    </lineage>
</organism>
<dbReference type="Pfam" id="PF04214">
    <property type="entry name" value="DUF411"/>
    <property type="match status" value="1"/>
</dbReference>
<keyword evidence="2" id="KW-1185">Reference proteome</keyword>
<dbReference type="Proteomes" id="UP000539538">
    <property type="component" value="Unassembled WGS sequence"/>
</dbReference>
<dbReference type="InterPro" id="IPR036249">
    <property type="entry name" value="Thioredoxin-like_sf"/>
</dbReference>
<dbReference type="InterPro" id="IPR007332">
    <property type="entry name" value="DUF411"/>
</dbReference>
<reference evidence="1 2" key="1">
    <citation type="submission" date="2020-08" db="EMBL/GenBank/DDBJ databases">
        <title>Genomic Encyclopedia of Type Strains, Phase IV (KMG-IV): sequencing the most valuable type-strain genomes for metagenomic binning, comparative biology and taxonomic classification.</title>
        <authorList>
            <person name="Goeker M."/>
        </authorList>
    </citation>
    <scope>NUCLEOTIDE SEQUENCE [LARGE SCALE GENOMIC DNA]</scope>
    <source>
        <strain evidence="1 2">DSM 7050</strain>
    </source>
</reference>
<sequence length="165" mass="17954">MTTRLNQLANSSDYTERKTPMLRIFALAAFLATSLTAVHAGEARKAVLYKNPQCGCCEGYADYLRKNGFEVEVKPTNDLAEISRKAGVSEDFQGCHSTFVDGYVIDGHVPLKAVEKLLTERPDIAGISLPGMPMGSPGMVGDKTEPFTVYAITKDGKQPTVYTTE</sequence>
<proteinExistence type="predicted"/>